<sequence>MPQLKVTETFERGGDTYEKGKTYVVAEETAEWAEMRGYGLRPGNEPEKEEIPKLEAPGPENVWAVLKRKAESGGDKPPNWNPEKGDWLFGTVKKTGEGKNGRFAVVEVAEEPVKAKQKLEESGYEEEAVQPGDEVLLWEVKDLNDFFDRIRGGSKAAVQYTGKAKTSKGHVAKLFNRAVGS</sequence>
<protein>
    <submittedName>
        <fullName evidence="1">Uncharacterized protein</fullName>
    </submittedName>
</protein>
<comment type="caution">
    <text evidence="1">The sequence shown here is derived from an EMBL/GenBank/DDBJ whole genome shotgun (WGS) entry which is preliminary data.</text>
</comment>
<dbReference type="AlphaFoldDB" id="A0A133VKZ1"/>
<evidence type="ECO:0000313" key="1">
    <source>
        <dbReference type="EMBL" id="KXB07095.1"/>
    </source>
</evidence>
<dbReference type="EMBL" id="LHYF01000010">
    <property type="protein sequence ID" value="KXB07095.1"/>
    <property type="molecule type" value="Genomic_DNA"/>
</dbReference>
<evidence type="ECO:0000313" key="2">
    <source>
        <dbReference type="Proteomes" id="UP000070404"/>
    </source>
</evidence>
<organism evidence="1 2">
    <name type="scientific">candidate division MSBL1 archaeon SCGC-AAA382C18</name>
    <dbReference type="NCBI Taxonomy" id="1698281"/>
    <lineage>
        <taxon>Archaea</taxon>
        <taxon>Methanobacteriati</taxon>
        <taxon>Methanobacteriota</taxon>
        <taxon>candidate division MSBL1</taxon>
    </lineage>
</organism>
<reference evidence="1 2" key="1">
    <citation type="journal article" date="2016" name="Sci. Rep.">
        <title>Metabolic traits of an uncultured archaeal lineage -MSBL1- from brine pools of the Red Sea.</title>
        <authorList>
            <person name="Mwirichia R."/>
            <person name="Alam I."/>
            <person name="Rashid M."/>
            <person name="Vinu M."/>
            <person name="Ba-Alawi W."/>
            <person name="Anthony Kamau A."/>
            <person name="Kamanda Ngugi D."/>
            <person name="Goker M."/>
            <person name="Klenk H.P."/>
            <person name="Bajic V."/>
            <person name="Stingl U."/>
        </authorList>
    </citation>
    <scope>NUCLEOTIDE SEQUENCE [LARGE SCALE GENOMIC DNA]</scope>
    <source>
        <strain evidence="1">SCGC-AAA382C18</strain>
    </source>
</reference>
<dbReference type="Proteomes" id="UP000070404">
    <property type="component" value="Unassembled WGS sequence"/>
</dbReference>
<gene>
    <name evidence="1" type="ORF">AKJ52_00930</name>
</gene>
<keyword evidence="2" id="KW-1185">Reference proteome</keyword>
<accession>A0A133VKZ1</accession>
<proteinExistence type="predicted"/>
<name>A0A133VKZ1_9EURY</name>